<feature type="domain" description="FAD dependent oxidoreductase" evidence="15">
    <location>
        <begin position="5"/>
        <end position="332"/>
    </location>
</feature>
<dbReference type="InterPro" id="IPR000447">
    <property type="entry name" value="G3P_DH_FAD-dep"/>
</dbReference>
<evidence type="ECO:0000313" key="17">
    <source>
        <dbReference type="EMBL" id="MBU3844606.1"/>
    </source>
</evidence>
<dbReference type="AlphaFoldDB" id="A0A948TGU1"/>
<feature type="domain" description="BFD-like [2Fe-2S]-binding" evidence="16">
    <location>
        <begin position="428"/>
        <end position="474"/>
    </location>
</feature>
<dbReference type="PRINTS" id="PR01001">
    <property type="entry name" value="FADG3PDH"/>
</dbReference>
<dbReference type="EC" id="1.1.5.3" evidence="7"/>
<organism evidence="17 18">
    <name type="scientific">Candidatus Anaerobiospirillum pullicola</name>
    <dbReference type="NCBI Taxonomy" id="2838451"/>
    <lineage>
        <taxon>Bacteria</taxon>
        <taxon>Pseudomonadati</taxon>
        <taxon>Pseudomonadota</taxon>
        <taxon>Gammaproteobacteria</taxon>
        <taxon>Aeromonadales</taxon>
        <taxon>Succinivibrionaceae</taxon>
        <taxon>Anaerobiospirillum</taxon>
    </lineage>
</organism>
<dbReference type="NCBIfam" id="TIGR03377">
    <property type="entry name" value="glycerol3P_GlpA"/>
    <property type="match status" value="1"/>
</dbReference>
<feature type="compositionally biased region" description="Low complexity" evidence="14">
    <location>
        <begin position="579"/>
        <end position="614"/>
    </location>
</feature>
<evidence type="ECO:0000256" key="8">
    <source>
        <dbReference type="ARBA" id="ARBA00022475"/>
    </source>
</evidence>
<dbReference type="InterPro" id="IPR007419">
    <property type="entry name" value="BFD-like_2Fe2S-bd_dom"/>
</dbReference>
<keyword evidence="10" id="KW-0274">FAD</keyword>
<dbReference type="InterPro" id="IPR041854">
    <property type="entry name" value="BFD-like_2Fe2S-bd_dom_sf"/>
</dbReference>
<dbReference type="Gene3D" id="3.50.50.60">
    <property type="entry name" value="FAD/NAD(P)-binding domain"/>
    <property type="match status" value="1"/>
</dbReference>
<evidence type="ECO:0000256" key="7">
    <source>
        <dbReference type="ARBA" id="ARBA00013029"/>
    </source>
</evidence>
<dbReference type="PANTHER" id="PTHR11985:SF15">
    <property type="entry name" value="GLYCEROL-3-PHOSPHATE DEHYDROGENASE, MITOCHONDRIAL"/>
    <property type="match status" value="1"/>
</dbReference>
<evidence type="ECO:0000256" key="9">
    <source>
        <dbReference type="ARBA" id="ARBA00022630"/>
    </source>
</evidence>
<dbReference type="EMBL" id="JAHLFE010000142">
    <property type="protein sequence ID" value="MBU3844606.1"/>
    <property type="molecule type" value="Genomic_DNA"/>
</dbReference>
<dbReference type="GO" id="GO:0004368">
    <property type="term" value="F:glycerol-3-phosphate dehydrogenase (quinone) activity"/>
    <property type="evidence" value="ECO:0007669"/>
    <property type="project" value="UniProtKB-EC"/>
</dbReference>
<comment type="similarity">
    <text evidence="5">Belongs to the FAD-dependent glycerol-3-phosphate dehydrogenase family.</text>
</comment>
<comment type="cofactor">
    <cofactor evidence="2">
        <name>FAD</name>
        <dbReference type="ChEBI" id="CHEBI:57692"/>
    </cofactor>
</comment>
<reference evidence="17" key="1">
    <citation type="journal article" date="2021" name="PeerJ">
        <title>Extensive microbial diversity within the chicken gut microbiome revealed by metagenomics and culture.</title>
        <authorList>
            <person name="Gilroy R."/>
            <person name="Ravi A."/>
            <person name="Getino M."/>
            <person name="Pursley I."/>
            <person name="Horton D.L."/>
            <person name="Alikhan N.F."/>
            <person name="Baker D."/>
            <person name="Gharbi K."/>
            <person name="Hall N."/>
            <person name="Watson M."/>
            <person name="Adriaenssens E.M."/>
            <person name="Foster-Nyarko E."/>
            <person name="Jarju S."/>
            <person name="Secka A."/>
            <person name="Antonio M."/>
            <person name="Oren A."/>
            <person name="Chaudhuri R.R."/>
            <person name="La Ragione R."/>
            <person name="Hildebrand F."/>
            <person name="Pallen M.J."/>
        </authorList>
    </citation>
    <scope>NUCLEOTIDE SEQUENCE</scope>
    <source>
        <strain evidence="17">378</strain>
    </source>
</reference>
<dbReference type="GO" id="GO:0009331">
    <property type="term" value="C:glycerol-3-phosphate dehydrogenase (FAD) complex"/>
    <property type="evidence" value="ECO:0007669"/>
    <property type="project" value="InterPro"/>
</dbReference>
<evidence type="ECO:0000256" key="3">
    <source>
        <dbReference type="ARBA" id="ARBA00004202"/>
    </source>
</evidence>
<keyword evidence="11 17" id="KW-0560">Oxidoreductase</keyword>
<accession>A0A948TGU1</accession>
<evidence type="ECO:0000313" key="18">
    <source>
        <dbReference type="Proteomes" id="UP000733611"/>
    </source>
</evidence>
<reference evidence="17" key="2">
    <citation type="submission" date="2021-04" db="EMBL/GenBank/DDBJ databases">
        <authorList>
            <person name="Gilroy R."/>
        </authorList>
    </citation>
    <scope>NUCLEOTIDE SEQUENCE</scope>
    <source>
        <strain evidence="17">378</strain>
    </source>
</reference>
<keyword evidence="12" id="KW-0472">Membrane</keyword>
<comment type="pathway">
    <text evidence="4">Polyol metabolism; glycerol degradation via glycerol kinase pathway; glycerone phosphate from sn-glycerol 3-phosphate (anaerobic route): step 1/1.</text>
</comment>
<dbReference type="Gene3D" id="3.30.9.10">
    <property type="entry name" value="D-Amino Acid Oxidase, subunit A, domain 2"/>
    <property type="match status" value="1"/>
</dbReference>
<dbReference type="GO" id="GO:0046174">
    <property type="term" value="P:polyol catabolic process"/>
    <property type="evidence" value="ECO:0007669"/>
    <property type="project" value="InterPro"/>
</dbReference>
<gene>
    <name evidence="17" type="primary">glpA</name>
    <name evidence="17" type="ORF">H9847_07045</name>
</gene>
<keyword evidence="8" id="KW-1003">Cell membrane</keyword>
<dbReference type="Pfam" id="PF04324">
    <property type="entry name" value="Fer2_BFD"/>
    <property type="match status" value="1"/>
</dbReference>
<evidence type="ECO:0000256" key="4">
    <source>
        <dbReference type="ARBA" id="ARBA00005157"/>
    </source>
</evidence>
<dbReference type="InterPro" id="IPR036188">
    <property type="entry name" value="FAD/NAD-bd_sf"/>
</dbReference>
<comment type="subcellular location">
    <subcellularLocation>
        <location evidence="3">Cell membrane</location>
        <topology evidence="3">Peripheral membrane protein</topology>
    </subcellularLocation>
</comment>
<dbReference type="GO" id="GO:0050660">
    <property type="term" value="F:flavin adenine dinucleotide binding"/>
    <property type="evidence" value="ECO:0007669"/>
    <property type="project" value="InterPro"/>
</dbReference>
<protein>
    <recommendedName>
        <fullName evidence="7">glycerol-3-phosphate dehydrogenase</fullName>
        <ecNumber evidence="7">1.1.5.3</ecNumber>
    </recommendedName>
</protein>
<dbReference type="GO" id="GO:0010181">
    <property type="term" value="F:FMN binding"/>
    <property type="evidence" value="ECO:0007669"/>
    <property type="project" value="InterPro"/>
</dbReference>
<comment type="caution">
    <text evidence="17">The sequence shown here is derived from an EMBL/GenBank/DDBJ whole genome shotgun (WGS) entry which is preliminary data.</text>
</comment>
<dbReference type="SUPFAM" id="SSF51905">
    <property type="entry name" value="FAD/NAD(P)-binding domain"/>
    <property type="match status" value="1"/>
</dbReference>
<evidence type="ECO:0000256" key="5">
    <source>
        <dbReference type="ARBA" id="ARBA00007330"/>
    </source>
</evidence>
<comment type="subunit">
    <text evidence="6">Composed of a catalytic GlpA/B dimer and of membrane bound GlpC.</text>
</comment>
<feature type="region of interest" description="Disordered" evidence="14">
    <location>
        <begin position="543"/>
        <end position="565"/>
    </location>
</feature>
<dbReference type="InterPro" id="IPR017752">
    <property type="entry name" value="G3P_DH_GlpA_su"/>
</dbReference>
<feature type="region of interest" description="Disordered" evidence="14">
    <location>
        <begin position="579"/>
        <end position="647"/>
    </location>
</feature>
<dbReference type="CDD" id="cd19946">
    <property type="entry name" value="GlpA-like_Fer2_BFD-like"/>
    <property type="match status" value="1"/>
</dbReference>
<evidence type="ECO:0000259" key="16">
    <source>
        <dbReference type="Pfam" id="PF04324"/>
    </source>
</evidence>
<dbReference type="InterPro" id="IPR006076">
    <property type="entry name" value="FAD-dep_OxRdtase"/>
</dbReference>
<dbReference type="Gene3D" id="1.10.10.1100">
    <property type="entry name" value="BFD-like [2Fe-2S]-binding domain"/>
    <property type="match status" value="1"/>
</dbReference>
<proteinExistence type="inferred from homology"/>
<name>A0A948TGU1_9GAMM</name>
<evidence type="ECO:0000256" key="14">
    <source>
        <dbReference type="SAM" id="MobiDB-lite"/>
    </source>
</evidence>
<dbReference type="PANTHER" id="PTHR11985">
    <property type="entry name" value="GLYCEROL-3-PHOSPHATE DEHYDROGENASE"/>
    <property type="match status" value="1"/>
</dbReference>
<dbReference type="Proteomes" id="UP000733611">
    <property type="component" value="Unassembled WGS sequence"/>
</dbReference>
<sequence>MLNADVVIIGGGATGAGILRDLCLRGVKAILVERGDLGCGTSSRFHGLLHSGARYAVRDRHAAVECIEENTILRRIAKSCVEPISSIFIRTPEDDPDYEELWVSSCRAAGISAQPLTVEQALEMEPNLSPKIQSAYLCPGAAIDGFRLLWHIFDSAKKLGGQVLTYTNVIGIDTQNGKVEGITVQDKFTHETYKIACNYLINATGPWCARVASLAGIDINIKPSKGTLIAFNHRISTNVIHRLHKPADADIFVPHGTVTILGTTSMDADPDDTSTTQQEVEEMMAIGRATFENLDSYRILRVFAGCRPLYAGDDKNASGRAVSRDFVALEHGPRDGLDNFMSVCGGKFTTHRQMAEKVCNIVCPILGNHEPCTTAKIPLDAEPDPALMEKARQVFPSYGTKLSFNRQGAERFATIVKKIEEDSDQGEIICECENVTRAEIEMVAKESTTHSISDLRRRTRLGMGTCQGTFCTYRAVGTVQEVTDTWTGNTKDLFKEFLEARWKGIRPVMWGNQIKDVELTRGIYEVSLNINHEDDLALALQEQEQEQGKPQPQTKPQAEAPVSAAPASVAPVSAAPAAKTAAAAKAAPVAPAPAATAAATPAAPAAPAAESKAAPAEKKSTPKASTTKIAVKTKRNTSTHASSKEGK</sequence>
<evidence type="ECO:0000256" key="6">
    <source>
        <dbReference type="ARBA" id="ARBA00011331"/>
    </source>
</evidence>
<dbReference type="GO" id="GO:0006072">
    <property type="term" value="P:glycerol-3-phosphate metabolic process"/>
    <property type="evidence" value="ECO:0007669"/>
    <property type="project" value="InterPro"/>
</dbReference>
<evidence type="ECO:0000256" key="12">
    <source>
        <dbReference type="ARBA" id="ARBA00023136"/>
    </source>
</evidence>
<dbReference type="NCBIfam" id="NF008313">
    <property type="entry name" value="PRK11101.1"/>
    <property type="match status" value="1"/>
</dbReference>
<comment type="cofactor">
    <cofactor evidence="1">
        <name>FMN</name>
        <dbReference type="ChEBI" id="CHEBI:58210"/>
    </cofactor>
</comment>
<evidence type="ECO:0000256" key="1">
    <source>
        <dbReference type="ARBA" id="ARBA00001917"/>
    </source>
</evidence>
<dbReference type="GO" id="GO:0005886">
    <property type="term" value="C:plasma membrane"/>
    <property type="evidence" value="ECO:0007669"/>
    <property type="project" value="UniProtKB-SubCell"/>
</dbReference>
<evidence type="ECO:0000256" key="11">
    <source>
        <dbReference type="ARBA" id="ARBA00023002"/>
    </source>
</evidence>
<evidence type="ECO:0000256" key="10">
    <source>
        <dbReference type="ARBA" id="ARBA00022827"/>
    </source>
</evidence>
<comment type="catalytic activity">
    <reaction evidence="13">
        <text>a quinone + sn-glycerol 3-phosphate = dihydroxyacetone phosphate + a quinol</text>
        <dbReference type="Rhea" id="RHEA:18977"/>
        <dbReference type="ChEBI" id="CHEBI:24646"/>
        <dbReference type="ChEBI" id="CHEBI:57597"/>
        <dbReference type="ChEBI" id="CHEBI:57642"/>
        <dbReference type="ChEBI" id="CHEBI:132124"/>
        <dbReference type="EC" id="1.1.5.3"/>
    </reaction>
</comment>
<evidence type="ECO:0000256" key="2">
    <source>
        <dbReference type="ARBA" id="ARBA00001974"/>
    </source>
</evidence>
<evidence type="ECO:0000256" key="13">
    <source>
        <dbReference type="ARBA" id="ARBA00049055"/>
    </source>
</evidence>
<keyword evidence="9" id="KW-0285">Flavoprotein</keyword>
<evidence type="ECO:0000259" key="15">
    <source>
        <dbReference type="Pfam" id="PF01266"/>
    </source>
</evidence>
<dbReference type="Pfam" id="PF01266">
    <property type="entry name" value="DAO"/>
    <property type="match status" value="1"/>
</dbReference>